<protein>
    <submittedName>
        <fullName evidence="4">Leucine-rich repeat domain-containing protein</fullName>
    </submittedName>
</protein>
<dbReference type="Proteomes" id="UP000539710">
    <property type="component" value="Unassembled WGS sequence"/>
</dbReference>
<accession>A0A7D7QV64</accession>
<dbReference type="InterPro" id="IPR001611">
    <property type="entry name" value="Leu-rich_rpt"/>
</dbReference>
<sequence>MKKFLSLTLFSFFILNCNAQKMYIKDNNLKRALIEQIDKNSNGEIEESEVLETKKLRLDEKNISDISGLEKFKNLTYLNLRKNQISDFSKLNKLESLEELIIGDNKNVEKLNLKNLNNLVGLYAFRLGLKEIKLNSSKIKNLYLQDNEFLKFETKKFPELYTLNLDGCKQLTELDLTQNPNLGQIYLLNTAIKKLNVAGNPVLKTMYIENEVELLKNKNQERLKPAPIIIQN</sequence>
<name>A0A7D7QV64_9FLAO</name>
<dbReference type="InterPro" id="IPR025875">
    <property type="entry name" value="Leu-rich_rpt_4"/>
</dbReference>
<dbReference type="InterPro" id="IPR018247">
    <property type="entry name" value="EF_Hand_1_Ca_BS"/>
</dbReference>
<evidence type="ECO:0000256" key="1">
    <source>
        <dbReference type="ARBA" id="ARBA00022614"/>
    </source>
</evidence>
<dbReference type="AlphaFoldDB" id="A0A7D7QV64"/>
<dbReference type="EMBL" id="CP059472">
    <property type="protein sequence ID" value="QMS99527.1"/>
    <property type="molecule type" value="Genomic_DNA"/>
</dbReference>
<dbReference type="EMBL" id="JACEUX010000007">
    <property type="protein sequence ID" value="MBA5247905.1"/>
    <property type="molecule type" value="Genomic_DNA"/>
</dbReference>
<dbReference type="Proteomes" id="UP000515349">
    <property type="component" value="Chromosome"/>
</dbReference>
<gene>
    <name evidence="4" type="ORF">H1R16_05905</name>
    <name evidence="3" type="ORF">H2507_12110</name>
</gene>
<dbReference type="SUPFAM" id="SSF52058">
    <property type="entry name" value="L domain-like"/>
    <property type="match status" value="1"/>
</dbReference>
<keyword evidence="1" id="KW-0433">Leucine-rich repeat</keyword>
<evidence type="ECO:0000256" key="2">
    <source>
        <dbReference type="ARBA" id="ARBA00022737"/>
    </source>
</evidence>
<keyword evidence="6" id="KW-1185">Reference proteome</keyword>
<reference evidence="3" key="3">
    <citation type="submission" date="2020-07" db="EMBL/GenBank/DDBJ databases">
        <authorList>
            <person name="Yang C."/>
        </authorList>
    </citation>
    <scope>NUCLEOTIDE SEQUENCE</scope>
    <source>
        <strain evidence="3">Cx-624</strain>
    </source>
</reference>
<dbReference type="Gene3D" id="3.80.10.10">
    <property type="entry name" value="Ribonuclease Inhibitor"/>
    <property type="match status" value="1"/>
</dbReference>
<proteinExistence type="predicted"/>
<dbReference type="InterPro" id="IPR032675">
    <property type="entry name" value="LRR_dom_sf"/>
</dbReference>
<dbReference type="Pfam" id="PF12799">
    <property type="entry name" value="LRR_4"/>
    <property type="match status" value="1"/>
</dbReference>
<dbReference type="RefSeq" id="WP_181888004.1">
    <property type="nucleotide sequence ID" value="NZ_CP059472.1"/>
</dbReference>
<dbReference type="PROSITE" id="PS00018">
    <property type="entry name" value="EF_HAND_1"/>
    <property type="match status" value="1"/>
</dbReference>
<evidence type="ECO:0000313" key="3">
    <source>
        <dbReference type="EMBL" id="MBA5247905.1"/>
    </source>
</evidence>
<organism evidence="4 5">
    <name type="scientific">Marnyiella aurantia</name>
    <dbReference type="NCBI Taxonomy" id="2758037"/>
    <lineage>
        <taxon>Bacteria</taxon>
        <taxon>Pseudomonadati</taxon>
        <taxon>Bacteroidota</taxon>
        <taxon>Flavobacteriia</taxon>
        <taxon>Flavobacteriales</taxon>
        <taxon>Weeksellaceae</taxon>
        <taxon>Marnyiella</taxon>
    </lineage>
</organism>
<dbReference type="KEGG" id="cbau:H1R16_05905"/>
<reference evidence="4 5" key="1">
    <citation type="submission" date="2020-07" db="EMBL/GenBank/DDBJ databases">
        <title>Chryseobacterium sp.cx-624.</title>
        <authorList>
            <person name="Yang C."/>
        </authorList>
    </citation>
    <scope>NUCLEOTIDE SEQUENCE [LARGE SCALE GENOMIC DNA]</scope>
    <source>
        <strain evidence="5">cx-624</strain>
        <strain evidence="4">Cx-624</strain>
    </source>
</reference>
<evidence type="ECO:0000313" key="6">
    <source>
        <dbReference type="Proteomes" id="UP000539710"/>
    </source>
</evidence>
<reference evidence="6" key="2">
    <citation type="submission" date="2020-07" db="EMBL/GenBank/DDBJ databases">
        <title>Flavobacterium sp. xlx-214.</title>
        <authorList>
            <person name="Yang C."/>
        </authorList>
    </citation>
    <scope>NUCLEOTIDE SEQUENCE [LARGE SCALE GENOMIC DNA]</scope>
    <source>
        <strain evidence="6">CX-624</strain>
    </source>
</reference>
<dbReference type="PROSITE" id="PS51450">
    <property type="entry name" value="LRR"/>
    <property type="match status" value="1"/>
</dbReference>
<keyword evidence="2" id="KW-0677">Repeat</keyword>
<evidence type="ECO:0000313" key="5">
    <source>
        <dbReference type="Proteomes" id="UP000515349"/>
    </source>
</evidence>
<evidence type="ECO:0000313" key="4">
    <source>
        <dbReference type="EMBL" id="QMS99527.1"/>
    </source>
</evidence>